<dbReference type="Pfam" id="PF21982">
    <property type="entry name" value="RecX_HTH1"/>
    <property type="match status" value="1"/>
</dbReference>
<dbReference type="Gene3D" id="1.10.10.10">
    <property type="entry name" value="Winged helix-like DNA-binding domain superfamily/Winged helix DNA-binding domain"/>
    <property type="match status" value="3"/>
</dbReference>
<sequence length="197" mass="23367">MIMGNSSGDLREFLRNAEALKRQTVQKQQKNLTEEPEEYRDARRKAMRLLEHMDRTEKGLREKLRQAGFTSQAVDHALTYVEAYGYIDDERYARTYIAYRMDTKSRQKIIRELMGKGIDRKTAINAWEEEAALNMPDEKEILYRTIEKKYSPDTELDEKKMRRLYGYLVRRGFGYSDIADTLENMNIRLVHTYSDES</sequence>
<feature type="domain" description="RecX third three-helical" evidence="7">
    <location>
        <begin position="137"/>
        <end position="179"/>
    </location>
</feature>
<evidence type="ECO:0000256" key="5">
    <source>
        <dbReference type="HAMAP-Rule" id="MF_01114"/>
    </source>
</evidence>
<protein>
    <recommendedName>
        <fullName evidence="3 5">Regulatory protein RecX</fullName>
    </recommendedName>
</protein>
<evidence type="ECO:0000313" key="9">
    <source>
        <dbReference type="EMBL" id="MZL31676.1"/>
    </source>
</evidence>
<evidence type="ECO:0000259" key="6">
    <source>
        <dbReference type="Pfam" id="PF02631"/>
    </source>
</evidence>
<dbReference type="InterPro" id="IPR053926">
    <property type="entry name" value="RecX_HTH_1st"/>
</dbReference>
<dbReference type="GO" id="GO:0006282">
    <property type="term" value="P:regulation of DNA repair"/>
    <property type="evidence" value="ECO:0007669"/>
    <property type="project" value="UniProtKB-UniRule"/>
</dbReference>
<reference evidence="9 10" key="1">
    <citation type="journal article" date="2019" name="Nat. Med.">
        <title>A library of human gut bacterial isolates paired with longitudinal multiomics data enables mechanistic microbiome research.</title>
        <authorList>
            <person name="Poyet M."/>
            <person name="Groussin M."/>
            <person name="Gibbons S.M."/>
            <person name="Avila-Pacheco J."/>
            <person name="Jiang X."/>
            <person name="Kearney S.M."/>
            <person name="Perrotta A.R."/>
            <person name="Berdy B."/>
            <person name="Zhao S."/>
            <person name="Lieberman T.D."/>
            <person name="Swanson P.K."/>
            <person name="Smith M."/>
            <person name="Roesemann S."/>
            <person name="Alexander J.E."/>
            <person name="Rich S.A."/>
            <person name="Livny J."/>
            <person name="Vlamakis H."/>
            <person name="Clish C."/>
            <person name="Bullock K."/>
            <person name="Deik A."/>
            <person name="Scott J."/>
            <person name="Pierce K.A."/>
            <person name="Xavier R.J."/>
            <person name="Alm E.J."/>
        </authorList>
    </citation>
    <scope>NUCLEOTIDE SEQUENCE [LARGE SCALE GENOMIC DNA]</scope>
    <source>
        <strain evidence="9 10">BIOML-A1</strain>
    </source>
</reference>
<accession>A0A6L8SWU1</accession>
<dbReference type="GO" id="GO:0005737">
    <property type="term" value="C:cytoplasm"/>
    <property type="evidence" value="ECO:0007669"/>
    <property type="project" value="UniProtKB-SubCell"/>
</dbReference>
<dbReference type="EMBL" id="WWVQ01000001">
    <property type="protein sequence ID" value="MZL31676.1"/>
    <property type="molecule type" value="Genomic_DNA"/>
</dbReference>
<comment type="subcellular location">
    <subcellularLocation>
        <location evidence="1 5">Cytoplasm</location>
    </subcellularLocation>
</comment>
<comment type="caution">
    <text evidence="9">The sequence shown here is derived from an EMBL/GenBank/DDBJ whole genome shotgun (WGS) entry which is preliminary data.</text>
</comment>
<evidence type="ECO:0000256" key="1">
    <source>
        <dbReference type="ARBA" id="ARBA00004496"/>
    </source>
</evidence>
<organism evidence="9 10">
    <name type="scientific">Blautia wexlerae</name>
    <dbReference type="NCBI Taxonomy" id="418240"/>
    <lineage>
        <taxon>Bacteria</taxon>
        <taxon>Bacillati</taxon>
        <taxon>Bacillota</taxon>
        <taxon>Clostridia</taxon>
        <taxon>Lachnospirales</taxon>
        <taxon>Lachnospiraceae</taxon>
        <taxon>Blautia</taxon>
    </lineage>
</organism>
<dbReference type="PANTHER" id="PTHR33602:SF1">
    <property type="entry name" value="REGULATORY PROTEIN RECX FAMILY PROTEIN"/>
    <property type="match status" value="1"/>
</dbReference>
<dbReference type="PANTHER" id="PTHR33602">
    <property type="entry name" value="REGULATORY PROTEIN RECX FAMILY PROTEIN"/>
    <property type="match status" value="1"/>
</dbReference>
<dbReference type="Proteomes" id="UP000477285">
    <property type="component" value="Unassembled WGS sequence"/>
</dbReference>
<comment type="similarity">
    <text evidence="2 5">Belongs to the RecX family.</text>
</comment>
<dbReference type="HAMAP" id="MF_01114">
    <property type="entry name" value="RecX"/>
    <property type="match status" value="1"/>
</dbReference>
<dbReference type="InterPro" id="IPR053924">
    <property type="entry name" value="RecX_HTH_2nd"/>
</dbReference>
<name>A0A6L8SWU1_9FIRM</name>
<comment type="function">
    <text evidence="5">Modulates RecA activity.</text>
</comment>
<evidence type="ECO:0000256" key="3">
    <source>
        <dbReference type="ARBA" id="ARBA00018111"/>
    </source>
</evidence>
<keyword evidence="4 5" id="KW-0963">Cytoplasm</keyword>
<dbReference type="InterPro" id="IPR036388">
    <property type="entry name" value="WH-like_DNA-bd_sf"/>
</dbReference>
<evidence type="ECO:0000259" key="8">
    <source>
        <dbReference type="Pfam" id="PF21982"/>
    </source>
</evidence>
<feature type="domain" description="RecX first three-helical" evidence="8">
    <location>
        <begin position="42"/>
        <end position="79"/>
    </location>
</feature>
<dbReference type="Pfam" id="PF21981">
    <property type="entry name" value="RecX_HTH3"/>
    <property type="match status" value="1"/>
</dbReference>
<feature type="domain" description="RecX second three-helical" evidence="6">
    <location>
        <begin position="88"/>
        <end position="123"/>
    </location>
</feature>
<gene>
    <name evidence="5" type="primary">recX</name>
    <name evidence="9" type="ORF">GT728_00315</name>
</gene>
<evidence type="ECO:0000256" key="2">
    <source>
        <dbReference type="ARBA" id="ARBA00009695"/>
    </source>
</evidence>
<evidence type="ECO:0000259" key="7">
    <source>
        <dbReference type="Pfam" id="PF21981"/>
    </source>
</evidence>
<evidence type="ECO:0000256" key="4">
    <source>
        <dbReference type="ARBA" id="ARBA00022490"/>
    </source>
</evidence>
<dbReference type="Pfam" id="PF02631">
    <property type="entry name" value="RecX_HTH2"/>
    <property type="match status" value="1"/>
</dbReference>
<evidence type="ECO:0000313" key="10">
    <source>
        <dbReference type="Proteomes" id="UP000477285"/>
    </source>
</evidence>
<dbReference type="AlphaFoldDB" id="A0A6L8SWU1"/>
<dbReference type="InterPro" id="IPR003783">
    <property type="entry name" value="Regulatory_RecX"/>
</dbReference>
<proteinExistence type="inferred from homology"/>
<dbReference type="InterPro" id="IPR053925">
    <property type="entry name" value="RecX_HTH_3rd"/>
</dbReference>